<dbReference type="RefSeq" id="XP_010783575.1">
    <property type="nucleotide sequence ID" value="XM_010785273.1"/>
</dbReference>
<comment type="cofactor">
    <cofactor evidence="1">
        <name>FMN</name>
        <dbReference type="ChEBI" id="CHEBI:58210"/>
    </cofactor>
</comment>
<evidence type="ECO:0000256" key="3">
    <source>
        <dbReference type="ARBA" id="ARBA00022643"/>
    </source>
</evidence>
<keyword evidence="8" id="KW-1185">Reference proteome</keyword>
<dbReference type="InterPro" id="IPR008259">
    <property type="entry name" value="FMN_hydac_DH_AS"/>
</dbReference>
<feature type="domain" description="FMN hydroxy acid dehydrogenase" evidence="7">
    <location>
        <begin position="1"/>
        <end position="191"/>
    </location>
</feature>
<feature type="non-terminal residue" evidence="9">
    <location>
        <position position="191"/>
    </location>
</feature>
<dbReference type="SUPFAM" id="SSF51395">
    <property type="entry name" value="FMN-linked oxidoreductases"/>
    <property type="match status" value="1"/>
</dbReference>
<name>A0A6I9P7F6_9TELE</name>
<dbReference type="CTD" id="54363"/>
<dbReference type="GO" id="GO:0005777">
    <property type="term" value="C:peroxisome"/>
    <property type="evidence" value="ECO:0007669"/>
    <property type="project" value="UniProtKB-ARBA"/>
</dbReference>
<comment type="catalytic activity">
    <reaction evidence="6">
        <text>2-hydroxyoctanoate + O2 = 2-oxooctanoate + H2O2</text>
        <dbReference type="Rhea" id="RHEA:67940"/>
        <dbReference type="ChEBI" id="CHEBI:15379"/>
        <dbReference type="ChEBI" id="CHEBI:16240"/>
        <dbReference type="ChEBI" id="CHEBI:133514"/>
        <dbReference type="ChEBI" id="CHEBI:176689"/>
    </reaction>
    <physiologicalReaction direction="left-to-right" evidence="6">
        <dbReference type="Rhea" id="RHEA:67941"/>
    </physiologicalReaction>
</comment>
<sequence>MCHSYHTWRLLPRVLRDVSSVDLSVSVLGQKLSMPVCVGATAMQRMAHPEGEMATARACRAAGTGMMLSSWATSTIEEVMSAMTATGGGVMWLQLYIYRDRELTLSLVRRAEEAAYKAIFVTVDTPYLGRRLDDMRNRFKLPSHLSPQSVLTCVCVCVCSAEDAVQAVHYGVDGILVSNHGARQLDGVPAT</sequence>
<comment type="catalytic activity">
    <reaction evidence="5">
        <text>a (2S)-2-hydroxycarboxylate + O2 = a 2-oxocarboxylate + H2O2</text>
        <dbReference type="Rhea" id="RHEA:16789"/>
        <dbReference type="ChEBI" id="CHEBI:15379"/>
        <dbReference type="ChEBI" id="CHEBI:16240"/>
        <dbReference type="ChEBI" id="CHEBI:35179"/>
        <dbReference type="ChEBI" id="CHEBI:58123"/>
        <dbReference type="EC" id="1.1.3.15"/>
    </reaction>
    <physiologicalReaction direction="left-to-right" evidence="5">
        <dbReference type="Rhea" id="RHEA:16790"/>
    </physiologicalReaction>
</comment>
<dbReference type="OrthoDB" id="25826at2759"/>
<keyword evidence="2" id="KW-0285">Flavoprotein</keyword>
<dbReference type="InterPro" id="IPR013785">
    <property type="entry name" value="Aldolase_TIM"/>
</dbReference>
<dbReference type="Gene3D" id="3.20.20.70">
    <property type="entry name" value="Aldolase class I"/>
    <property type="match status" value="2"/>
</dbReference>
<gene>
    <name evidence="9" type="primary">hao1</name>
</gene>
<dbReference type="InterPro" id="IPR037396">
    <property type="entry name" value="FMN_HAD"/>
</dbReference>
<dbReference type="GO" id="GO:0003973">
    <property type="term" value="F:(S)-2-hydroxy-acid oxidase activity"/>
    <property type="evidence" value="ECO:0007669"/>
    <property type="project" value="UniProtKB-EC"/>
</dbReference>
<dbReference type="AlphaFoldDB" id="A0A6I9P7F6"/>
<dbReference type="PANTHER" id="PTHR10578">
    <property type="entry name" value="S -2-HYDROXY-ACID OXIDASE-RELATED"/>
    <property type="match status" value="1"/>
</dbReference>
<keyword evidence="4" id="KW-0560">Oxidoreductase</keyword>
<evidence type="ECO:0000256" key="2">
    <source>
        <dbReference type="ARBA" id="ARBA00022630"/>
    </source>
</evidence>
<proteinExistence type="predicted"/>
<dbReference type="Pfam" id="PF01070">
    <property type="entry name" value="FMN_dh"/>
    <property type="match status" value="2"/>
</dbReference>
<protein>
    <submittedName>
        <fullName evidence="9">2-Hydroxyacid oxidase 1</fullName>
    </submittedName>
</protein>
<dbReference type="PROSITE" id="PS00557">
    <property type="entry name" value="FMN_HYDROXY_ACID_DH_1"/>
    <property type="match status" value="1"/>
</dbReference>
<evidence type="ECO:0000256" key="1">
    <source>
        <dbReference type="ARBA" id="ARBA00001917"/>
    </source>
</evidence>
<evidence type="ECO:0000313" key="9">
    <source>
        <dbReference type="RefSeq" id="XP_010783575.1"/>
    </source>
</evidence>
<dbReference type="Proteomes" id="UP000504611">
    <property type="component" value="Unplaced"/>
</dbReference>
<dbReference type="KEGG" id="ncc:104957628"/>
<keyword evidence="3" id="KW-0288">FMN</keyword>
<dbReference type="InterPro" id="IPR000262">
    <property type="entry name" value="FMN-dep_DH"/>
</dbReference>
<dbReference type="PROSITE" id="PS51349">
    <property type="entry name" value="FMN_HYDROXY_ACID_DH_2"/>
    <property type="match status" value="1"/>
</dbReference>
<evidence type="ECO:0000256" key="6">
    <source>
        <dbReference type="ARBA" id="ARBA00029327"/>
    </source>
</evidence>
<organism evidence="8 9">
    <name type="scientific">Notothenia coriiceps</name>
    <name type="common">black rockcod</name>
    <dbReference type="NCBI Taxonomy" id="8208"/>
    <lineage>
        <taxon>Eukaryota</taxon>
        <taxon>Metazoa</taxon>
        <taxon>Chordata</taxon>
        <taxon>Craniata</taxon>
        <taxon>Vertebrata</taxon>
        <taxon>Euteleostomi</taxon>
        <taxon>Actinopterygii</taxon>
        <taxon>Neopterygii</taxon>
        <taxon>Teleostei</taxon>
        <taxon>Neoteleostei</taxon>
        <taxon>Acanthomorphata</taxon>
        <taxon>Eupercaria</taxon>
        <taxon>Perciformes</taxon>
        <taxon>Notothenioidei</taxon>
        <taxon>Nototheniidae</taxon>
        <taxon>Notothenia</taxon>
    </lineage>
</organism>
<evidence type="ECO:0000259" key="7">
    <source>
        <dbReference type="PROSITE" id="PS51349"/>
    </source>
</evidence>
<accession>A0A6I9P7F6</accession>
<evidence type="ECO:0000256" key="5">
    <source>
        <dbReference type="ARBA" id="ARBA00029325"/>
    </source>
</evidence>
<reference evidence="9" key="1">
    <citation type="submission" date="2025-08" db="UniProtKB">
        <authorList>
            <consortium name="RefSeq"/>
        </authorList>
    </citation>
    <scope>IDENTIFICATION</scope>
    <source>
        <tissue evidence="9">Muscle</tissue>
    </source>
</reference>
<dbReference type="PANTHER" id="PTHR10578:SF107">
    <property type="entry name" value="2-HYDROXYACID OXIDASE 1"/>
    <property type="match status" value="1"/>
</dbReference>
<evidence type="ECO:0000256" key="4">
    <source>
        <dbReference type="ARBA" id="ARBA00023002"/>
    </source>
</evidence>
<evidence type="ECO:0000313" key="8">
    <source>
        <dbReference type="Proteomes" id="UP000504611"/>
    </source>
</evidence>